<feature type="repeat" description="TPR" evidence="4">
    <location>
        <begin position="64"/>
        <end position="97"/>
    </location>
</feature>
<organism evidence="7 8">
    <name type="scientific">Reichenbachiella agariperforans</name>
    <dbReference type="NCBI Taxonomy" id="156994"/>
    <lineage>
        <taxon>Bacteria</taxon>
        <taxon>Pseudomonadati</taxon>
        <taxon>Bacteroidota</taxon>
        <taxon>Cytophagia</taxon>
        <taxon>Cytophagales</taxon>
        <taxon>Reichenbachiellaceae</taxon>
        <taxon>Reichenbachiella</taxon>
    </lineage>
</organism>
<dbReference type="InterPro" id="IPR011042">
    <property type="entry name" value="6-blade_b-propeller_TolB-like"/>
</dbReference>
<dbReference type="SUPFAM" id="SSF48452">
    <property type="entry name" value="TPR-like"/>
    <property type="match status" value="1"/>
</dbReference>
<keyword evidence="4" id="KW-0802">TPR repeat</keyword>
<dbReference type="CDD" id="cd07185">
    <property type="entry name" value="OmpA_C-like"/>
    <property type="match status" value="1"/>
</dbReference>
<evidence type="ECO:0000256" key="5">
    <source>
        <dbReference type="PROSITE-ProRule" id="PRU00473"/>
    </source>
</evidence>
<dbReference type="InterPro" id="IPR050330">
    <property type="entry name" value="Bact_OuterMem_StrucFunc"/>
</dbReference>
<dbReference type="PANTHER" id="PTHR30329:SF21">
    <property type="entry name" value="LIPOPROTEIN YIAD-RELATED"/>
    <property type="match status" value="1"/>
</dbReference>
<dbReference type="STRING" id="156994.SAMN04488028_10451"/>
<dbReference type="AlphaFoldDB" id="A0A1M6R610"/>
<dbReference type="PRINTS" id="PR01021">
    <property type="entry name" value="OMPADOMAIN"/>
</dbReference>
<evidence type="ECO:0000256" key="3">
    <source>
        <dbReference type="ARBA" id="ARBA00023237"/>
    </source>
</evidence>
<protein>
    <submittedName>
        <fullName evidence="7">WD40-like Beta Propeller Repeat</fullName>
    </submittedName>
</protein>
<dbReference type="SUPFAM" id="SSF103088">
    <property type="entry name" value="OmpA-like"/>
    <property type="match status" value="1"/>
</dbReference>
<evidence type="ECO:0000256" key="1">
    <source>
        <dbReference type="ARBA" id="ARBA00004442"/>
    </source>
</evidence>
<dbReference type="InterPro" id="IPR019734">
    <property type="entry name" value="TPR_rpt"/>
</dbReference>
<dbReference type="Pfam" id="PF07676">
    <property type="entry name" value="PD40"/>
    <property type="match status" value="3"/>
</dbReference>
<evidence type="ECO:0000256" key="4">
    <source>
        <dbReference type="PROSITE-ProRule" id="PRU00339"/>
    </source>
</evidence>
<dbReference type="InterPro" id="IPR011659">
    <property type="entry name" value="WD40"/>
</dbReference>
<feature type="domain" description="OmpA-like" evidence="6">
    <location>
        <begin position="526"/>
        <end position="643"/>
    </location>
</feature>
<gene>
    <name evidence="7" type="ORF">SAMN04488028_10451</name>
</gene>
<name>A0A1M6R610_REIAG</name>
<keyword evidence="2 5" id="KW-0472">Membrane</keyword>
<keyword evidence="8" id="KW-1185">Reference proteome</keyword>
<proteinExistence type="predicted"/>
<dbReference type="PROSITE" id="PS50005">
    <property type="entry name" value="TPR"/>
    <property type="match status" value="1"/>
</dbReference>
<dbReference type="InterPro" id="IPR011990">
    <property type="entry name" value="TPR-like_helical_dom_sf"/>
</dbReference>
<dbReference type="PANTHER" id="PTHR30329">
    <property type="entry name" value="STATOR ELEMENT OF FLAGELLAR MOTOR COMPLEX"/>
    <property type="match status" value="1"/>
</dbReference>
<dbReference type="Pfam" id="PF00691">
    <property type="entry name" value="OmpA"/>
    <property type="match status" value="1"/>
</dbReference>
<evidence type="ECO:0000313" key="7">
    <source>
        <dbReference type="EMBL" id="SHK27894.1"/>
    </source>
</evidence>
<dbReference type="GO" id="GO:0009279">
    <property type="term" value="C:cell outer membrane"/>
    <property type="evidence" value="ECO:0007669"/>
    <property type="project" value="UniProtKB-SubCell"/>
</dbReference>
<dbReference type="SUPFAM" id="SSF49464">
    <property type="entry name" value="Carboxypeptidase regulatory domain-like"/>
    <property type="match status" value="1"/>
</dbReference>
<comment type="subcellular location">
    <subcellularLocation>
        <location evidence="1">Cell outer membrane</location>
    </subcellularLocation>
</comment>
<evidence type="ECO:0000259" key="6">
    <source>
        <dbReference type="PROSITE" id="PS51123"/>
    </source>
</evidence>
<dbReference type="Gene3D" id="1.25.40.10">
    <property type="entry name" value="Tetratricopeptide repeat domain"/>
    <property type="match status" value="1"/>
</dbReference>
<dbReference type="RefSeq" id="WP_073122664.1">
    <property type="nucleotide sequence ID" value="NZ_FRAA01000004.1"/>
</dbReference>
<dbReference type="EMBL" id="FRAA01000004">
    <property type="protein sequence ID" value="SHK27894.1"/>
    <property type="molecule type" value="Genomic_DNA"/>
</dbReference>
<sequence>MRYTLLFLFVFIFVDSHAQYTSYHSEDKKALRDYEEARQLLKRSQFREAIEPMLDAVERDPDFIEVWLALGSASNRLGWDSLSFVYFKKAIRIDPDYPKSKYAYHAIGEQFYKEAVYDSAEAYLEHYIRTIPNDPVKETVAKSMIMDCRFAQQALLNPFEYNIRQLADHANSFQLQYFPALSVDQQKLYFTRRVGMNNYDDEDIYFCEYDSASQMWSVPASVSDQINSEFNEGAASLSADERTLVFTSCDGRRGYGSCDIYIAQKVGDDWSKPENIGKAVNSAAWEAQPSLSADGRTILFVSNRRGGYGGKDIWMSTKNRRGEWQSAINLGKRINSNKDEISPFIHANGETIYFSSNGHEGLGGLDIYMSEIERDSLWKFPVNLGYPLNDEHDQVSLYIASDSKTGVYTIEKLTKTGFQSKLYTFDLPDRFQVTNQSAYLKGRVVDADNHSPITAEIQVYHLSNNHFYSELTSDAKTGAYTLVLTEGNRYGIYVTSPGYMFVDFSFTLEDLKSFDQNLLDIELQPIKVGASSTLGNVFFDHDDASLKPESMSELRVVYYFLRQNPKLKMEIAGHSDSEGSESYNLELSMRRAKTVHDFLISKGISPSQLSYKGYGESRLLYTGENPHLLAENRRIEFLVSEIGE</sequence>
<dbReference type="Gene3D" id="3.30.1330.60">
    <property type="entry name" value="OmpA-like domain"/>
    <property type="match status" value="1"/>
</dbReference>
<accession>A0A1M6R610</accession>
<dbReference type="PROSITE" id="PS51123">
    <property type="entry name" value="OMPA_2"/>
    <property type="match status" value="1"/>
</dbReference>
<dbReference type="Gene3D" id="2.120.10.30">
    <property type="entry name" value="TolB, C-terminal domain"/>
    <property type="match status" value="1"/>
</dbReference>
<dbReference type="InterPro" id="IPR006665">
    <property type="entry name" value="OmpA-like"/>
</dbReference>
<dbReference type="InterPro" id="IPR008969">
    <property type="entry name" value="CarboxyPept-like_regulatory"/>
</dbReference>
<dbReference type="Proteomes" id="UP000184474">
    <property type="component" value="Unassembled WGS sequence"/>
</dbReference>
<evidence type="ECO:0000256" key="2">
    <source>
        <dbReference type="ARBA" id="ARBA00023136"/>
    </source>
</evidence>
<dbReference type="SUPFAM" id="SSF82171">
    <property type="entry name" value="DPP6 N-terminal domain-like"/>
    <property type="match status" value="1"/>
</dbReference>
<dbReference type="InterPro" id="IPR036737">
    <property type="entry name" value="OmpA-like_sf"/>
</dbReference>
<dbReference type="InterPro" id="IPR006664">
    <property type="entry name" value="OMP_bac"/>
</dbReference>
<evidence type="ECO:0000313" key="8">
    <source>
        <dbReference type="Proteomes" id="UP000184474"/>
    </source>
</evidence>
<reference evidence="8" key="1">
    <citation type="submission" date="2016-11" db="EMBL/GenBank/DDBJ databases">
        <authorList>
            <person name="Varghese N."/>
            <person name="Submissions S."/>
        </authorList>
    </citation>
    <scope>NUCLEOTIDE SEQUENCE [LARGE SCALE GENOMIC DNA]</scope>
    <source>
        <strain evidence="8">DSM 26134</strain>
    </source>
</reference>
<keyword evidence="3" id="KW-0998">Cell outer membrane</keyword>